<dbReference type="PANTHER" id="PTHR12735:SF27">
    <property type="entry name" value="BOLA-LIKE PROTEIN 2"/>
    <property type="match status" value="1"/>
</dbReference>
<accession>A0ABY6KEM9</accession>
<dbReference type="InterPro" id="IPR045115">
    <property type="entry name" value="BOL2"/>
</dbReference>
<evidence type="ECO:0000313" key="3">
    <source>
        <dbReference type="EMBL" id="UYV67281.1"/>
    </source>
</evidence>
<dbReference type="EMBL" id="CP092867">
    <property type="protein sequence ID" value="UYV67281.1"/>
    <property type="molecule type" value="Genomic_DNA"/>
</dbReference>
<sequence length="199" mass="23424">MEEVAITHHKKQRSSRHEEDVAEISSGERIALEGLRETKTTREVPLFEKYAQESRREEKRFHDSPSSNRPEMSRHRADREEVLDDEPVEEVETLEERHFHRSHEHITAGHIKRKLDRELDGYAIVDDVSDRCGSKFKALVISPMFEECSLLDRQRLVNRVLSEEMKSIHAFSQRTLAPSELGSFLHQQDHHHHSHHHHL</sequence>
<dbReference type="Proteomes" id="UP001235939">
    <property type="component" value="Chromosome 05"/>
</dbReference>
<feature type="compositionally biased region" description="Basic and acidic residues" evidence="2">
    <location>
        <begin position="71"/>
        <end position="80"/>
    </location>
</feature>
<evidence type="ECO:0000256" key="1">
    <source>
        <dbReference type="RuleBase" id="RU003860"/>
    </source>
</evidence>
<organism evidence="3 4">
    <name type="scientific">Cordylochernes scorpioides</name>
    <dbReference type="NCBI Taxonomy" id="51811"/>
    <lineage>
        <taxon>Eukaryota</taxon>
        <taxon>Metazoa</taxon>
        <taxon>Ecdysozoa</taxon>
        <taxon>Arthropoda</taxon>
        <taxon>Chelicerata</taxon>
        <taxon>Arachnida</taxon>
        <taxon>Pseudoscorpiones</taxon>
        <taxon>Cheliferoidea</taxon>
        <taxon>Chernetidae</taxon>
        <taxon>Cordylochernes</taxon>
    </lineage>
</organism>
<dbReference type="InterPro" id="IPR002634">
    <property type="entry name" value="BolA"/>
</dbReference>
<gene>
    <name evidence="3" type="ORF">LAZ67_5000117</name>
</gene>
<feature type="region of interest" description="Disordered" evidence="2">
    <location>
        <begin position="1"/>
        <end position="81"/>
    </location>
</feature>
<keyword evidence="4" id="KW-1185">Reference proteome</keyword>
<dbReference type="Pfam" id="PF01722">
    <property type="entry name" value="BolA"/>
    <property type="match status" value="1"/>
</dbReference>
<dbReference type="InterPro" id="IPR036065">
    <property type="entry name" value="BolA-like_sf"/>
</dbReference>
<reference evidence="3 4" key="1">
    <citation type="submission" date="2022-01" db="EMBL/GenBank/DDBJ databases">
        <title>A chromosomal length assembly of Cordylochernes scorpioides.</title>
        <authorList>
            <person name="Zeh D."/>
            <person name="Zeh J."/>
        </authorList>
    </citation>
    <scope>NUCLEOTIDE SEQUENCE [LARGE SCALE GENOMIC DNA]</scope>
    <source>
        <strain evidence="3">IN4F17</strain>
        <tissue evidence="3">Whole Body</tissue>
    </source>
</reference>
<feature type="compositionally biased region" description="Basic and acidic residues" evidence="2">
    <location>
        <begin position="30"/>
        <end position="63"/>
    </location>
</feature>
<proteinExistence type="inferred from homology"/>
<name>A0ABY6KEM9_9ARAC</name>
<evidence type="ECO:0000256" key="2">
    <source>
        <dbReference type="SAM" id="MobiDB-lite"/>
    </source>
</evidence>
<evidence type="ECO:0000313" key="4">
    <source>
        <dbReference type="Proteomes" id="UP001235939"/>
    </source>
</evidence>
<dbReference type="Gene3D" id="3.10.20.90">
    <property type="entry name" value="Phosphatidylinositol 3-kinase Catalytic Subunit, Chain A, domain 1"/>
    <property type="match status" value="1"/>
</dbReference>
<protein>
    <submittedName>
        <fullName evidence="3">BOLA2B</fullName>
    </submittedName>
</protein>
<dbReference type="PANTHER" id="PTHR12735">
    <property type="entry name" value="BOLA-LIKE PROTEIN-RELATED"/>
    <property type="match status" value="1"/>
</dbReference>
<comment type="similarity">
    <text evidence="1">Belongs to the BolA/IbaG family.</text>
</comment>
<dbReference type="SUPFAM" id="SSF82657">
    <property type="entry name" value="BolA-like"/>
    <property type="match status" value="1"/>
</dbReference>